<gene>
    <name evidence="2" type="ORF">D910_00355</name>
</gene>
<dbReference type="PANTHER" id="PTHR47326:SF1">
    <property type="entry name" value="HTH PSQ-TYPE DOMAIN-CONTAINING PROTEIN"/>
    <property type="match status" value="1"/>
</dbReference>
<sequence>MIFTLGECHENCLFASGVYAQKFPERNDPKPTVFKRLLHQFEETGSVNFKKPITRKPVTEDEENVFRIIKKHNLYFHPYKIQLCQELYENYFENRTEFCMWVLDKVAENEKFCENVLFRDKCTFHNNGLVNRHNFRYHSDTDPHAYRVMKNQNRWSVNVWGGILG</sequence>
<dbReference type="InterPro" id="IPR032135">
    <property type="entry name" value="DUF4817"/>
</dbReference>
<dbReference type="Proteomes" id="UP000030742">
    <property type="component" value="Unassembled WGS sequence"/>
</dbReference>
<name>U4UZL0_DENPD</name>
<organism evidence="2 3">
    <name type="scientific">Dendroctonus ponderosae</name>
    <name type="common">Mountain pine beetle</name>
    <dbReference type="NCBI Taxonomy" id="77166"/>
    <lineage>
        <taxon>Eukaryota</taxon>
        <taxon>Metazoa</taxon>
        <taxon>Ecdysozoa</taxon>
        <taxon>Arthropoda</taxon>
        <taxon>Hexapoda</taxon>
        <taxon>Insecta</taxon>
        <taxon>Pterygota</taxon>
        <taxon>Neoptera</taxon>
        <taxon>Endopterygota</taxon>
        <taxon>Coleoptera</taxon>
        <taxon>Polyphaga</taxon>
        <taxon>Cucujiformia</taxon>
        <taxon>Curculionidae</taxon>
        <taxon>Scolytinae</taxon>
        <taxon>Dendroctonus</taxon>
    </lineage>
</organism>
<dbReference type="InterPro" id="IPR036397">
    <property type="entry name" value="RNaseH_sf"/>
</dbReference>
<dbReference type="Gene3D" id="3.30.420.10">
    <property type="entry name" value="Ribonuclease H-like superfamily/Ribonuclease H"/>
    <property type="match status" value="1"/>
</dbReference>
<proteinExistence type="predicted"/>
<feature type="domain" description="DUF4817" evidence="1">
    <location>
        <begin position="1"/>
        <end position="48"/>
    </location>
</feature>
<evidence type="ECO:0000313" key="2">
    <source>
        <dbReference type="EMBL" id="ERL95810.1"/>
    </source>
</evidence>
<evidence type="ECO:0000259" key="1">
    <source>
        <dbReference type="Pfam" id="PF16087"/>
    </source>
</evidence>
<dbReference type="AlphaFoldDB" id="U4UZL0"/>
<reference evidence="2 3" key="1">
    <citation type="journal article" date="2013" name="Genome Biol.">
        <title>Draft genome of the mountain pine beetle, Dendroctonus ponderosae Hopkins, a major forest pest.</title>
        <authorList>
            <person name="Keeling C.I."/>
            <person name="Yuen M.M."/>
            <person name="Liao N.Y."/>
            <person name="Docking T.R."/>
            <person name="Chan S.K."/>
            <person name="Taylor G.A."/>
            <person name="Palmquist D.L."/>
            <person name="Jackman S.D."/>
            <person name="Nguyen A."/>
            <person name="Li M."/>
            <person name="Henderson H."/>
            <person name="Janes J.K."/>
            <person name="Zhao Y."/>
            <person name="Pandoh P."/>
            <person name="Moore R."/>
            <person name="Sperling F.A."/>
            <person name="Huber D.P."/>
            <person name="Birol I."/>
            <person name="Jones S.J."/>
            <person name="Bohlmann J."/>
        </authorList>
    </citation>
    <scope>NUCLEOTIDE SEQUENCE</scope>
</reference>
<accession>U4UZL0</accession>
<dbReference type="PANTHER" id="PTHR47326">
    <property type="entry name" value="TRANSPOSABLE ELEMENT TC3 TRANSPOSASE-LIKE PROTEIN"/>
    <property type="match status" value="1"/>
</dbReference>
<dbReference type="EMBL" id="KI208189">
    <property type="protein sequence ID" value="ERL95810.1"/>
    <property type="molecule type" value="Genomic_DNA"/>
</dbReference>
<dbReference type="Pfam" id="PF16087">
    <property type="entry name" value="DUF4817"/>
    <property type="match status" value="1"/>
</dbReference>
<dbReference type="STRING" id="77166.U4UZL0"/>
<dbReference type="GO" id="GO:0003676">
    <property type="term" value="F:nucleic acid binding"/>
    <property type="evidence" value="ECO:0007669"/>
    <property type="project" value="InterPro"/>
</dbReference>
<evidence type="ECO:0000313" key="3">
    <source>
        <dbReference type="Proteomes" id="UP000030742"/>
    </source>
</evidence>
<protein>
    <recommendedName>
        <fullName evidence="1">DUF4817 domain-containing protein</fullName>
    </recommendedName>
</protein>